<proteinExistence type="predicted"/>
<protein>
    <submittedName>
        <fullName evidence="1">Uncharacterized protein</fullName>
    </submittedName>
</protein>
<keyword evidence="2" id="KW-1185">Reference proteome</keyword>
<reference evidence="1" key="3">
    <citation type="submission" date="2021-05" db="UniProtKB">
        <authorList>
            <consortium name="EnsemblPlants"/>
        </authorList>
    </citation>
    <scope>IDENTIFICATION</scope>
    <source>
        <strain evidence="1">cv. B73</strain>
    </source>
</reference>
<dbReference type="Proteomes" id="UP000007305">
    <property type="component" value="Chromosome 2"/>
</dbReference>
<dbReference type="EnsemblPlants" id="Zm00001eb065680_T001">
    <property type="protein sequence ID" value="Zm00001eb065680_P001"/>
    <property type="gene ID" value="Zm00001eb065680"/>
</dbReference>
<sequence length="113" mass="11852">MRYCRPAGSLPLPPRRKCSSTGLLHRGHLGCCSSPDTITYMRHCGHPTTTIGFGATACCTSSSASDDTHELAGDSAADPPPDIVVVGLLPCSLMHARLPSYLASQSQKTGILL</sequence>
<reference evidence="1" key="2">
    <citation type="submission" date="2019-07" db="EMBL/GenBank/DDBJ databases">
        <authorList>
            <person name="Seetharam A."/>
            <person name="Woodhouse M."/>
            <person name="Cannon E."/>
        </authorList>
    </citation>
    <scope>NUCLEOTIDE SEQUENCE [LARGE SCALE GENOMIC DNA]</scope>
    <source>
        <strain evidence="1">cv. B73</strain>
    </source>
</reference>
<evidence type="ECO:0000313" key="1">
    <source>
        <dbReference type="EnsemblPlants" id="Zm00001eb065680_P001"/>
    </source>
</evidence>
<name>A0A804M7Y8_MAIZE</name>
<evidence type="ECO:0000313" key="2">
    <source>
        <dbReference type="Proteomes" id="UP000007305"/>
    </source>
</evidence>
<accession>A0A804M7Y8</accession>
<dbReference type="InParanoid" id="A0A804M7Y8"/>
<reference evidence="2" key="1">
    <citation type="submission" date="2015-12" db="EMBL/GenBank/DDBJ databases">
        <title>Update maize B73 reference genome by single molecule sequencing technologies.</title>
        <authorList>
            <consortium name="Maize Genome Sequencing Project"/>
            <person name="Ware D."/>
        </authorList>
    </citation>
    <scope>NUCLEOTIDE SEQUENCE [LARGE SCALE GENOMIC DNA]</scope>
    <source>
        <strain evidence="2">cv. B73</strain>
    </source>
</reference>
<dbReference type="AlphaFoldDB" id="A0A804M7Y8"/>
<dbReference type="Gramene" id="Zm00001eb065680_T001">
    <property type="protein sequence ID" value="Zm00001eb065680_P001"/>
    <property type="gene ID" value="Zm00001eb065680"/>
</dbReference>
<organism evidence="1 2">
    <name type="scientific">Zea mays</name>
    <name type="common">Maize</name>
    <dbReference type="NCBI Taxonomy" id="4577"/>
    <lineage>
        <taxon>Eukaryota</taxon>
        <taxon>Viridiplantae</taxon>
        <taxon>Streptophyta</taxon>
        <taxon>Embryophyta</taxon>
        <taxon>Tracheophyta</taxon>
        <taxon>Spermatophyta</taxon>
        <taxon>Magnoliopsida</taxon>
        <taxon>Liliopsida</taxon>
        <taxon>Poales</taxon>
        <taxon>Poaceae</taxon>
        <taxon>PACMAD clade</taxon>
        <taxon>Panicoideae</taxon>
        <taxon>Andropogonodae</taxon>
        <taxon>Andropogoneae</taxon>
        <taxon>Tripsacinae</taxon>
        <taxon>Zea</taxon>
    </lineage>
</organism>